<proteinExistence type="inferred from homology"/>
<reference evidence="7" key="1">
    <citation type="submission" date="2020-12" db="EMBL/GenBank/DDBJ databases">
        <title>Metabolic potential, ecology and presence of endohyphal bacteria is reflected in genomic diversity of Mucoromycotina.</title>
        <authorList>
            <person name="Muszewska A."/>
            <person name="Okrasinska A."/>
            <person name="Steczkiewicz K."/>
            <person name="Drgas O."/>
            <person name="Orlowska M."/>
            <person name="Perlinska-Lenart U."/>
            <person name="Aleksandrzak-Piekarczyk T."/>
            <person name="Szatraj K."/>
            <person name="Zielenkiewicz U."/>
            <person name="Pilsyk S."/>
            <person name="Malc E."/>
            <person name="Mieczkowski P."/>
            <person name="Kruszewska J.S."/>
            <person name="Biernat P."/>
            <person name="Pawlowska J."/>
        </authorList>
    </citation>
    <scope>NUCLEOTIDE SEQUENCE</scope>
    <source>
        <strain evidence="7">WA0000051536</strain>
    </source>
</reference>
<evidence type="ECO:0000256" key="1">
    <source>
        <dbReference type="ARBA" id="ARBA00006762"/>
    </source>
</evidence>
<dbReference type="GO" id="GO:0070979">
    <property type="term" value="P:protein K11-linked ubiquitination"/>
    <property type="evidence" value="ECO:0007669"/>
    <property type="project" value="TreeGrafter"/>
</dbReference>
<protein>
    <recommendedName>
        <fullName evidence="6">DOC domain-containing protein</fullName>
    </recommendedName>
</protein>
<evidence type="ECO:0000256" key="4">
    <source>
        <dbReference type="ARBA" id="ARBA00022786"/>
    </source>
</evidence>
<name>A0A8H7PK36_9FUNG</name>
<evidence type="ECO:0000256" key="2">
    <source>
        <dbReference type="ARBA" id="ARBA00022618"/>
    </source>
</evidence>
<dbReference type="InterPro" id="IPR008979">
    <property type="entry name" value="Galactose-bd-like_sf"/>
</dbReference>
<keyword evidence="2" id="KW-0132">Cell division</keyword>
<dbReference type="SUPFAM" id="SSF49785">
    <property type="entry name" value="Galactose-binding domain-like"/>
    <property type="match status" value="1"/>
</dbReference>
<comment type="similarity">
    <text evidence="1">Belongs to the APC10 family.</text>
</comment>
<dbReference type="InterPro" id="IPR016901">
    <property type="entry name" value="APC10/Doc1"/>
</dbReference>
<evidence type="ECO:0000313" key="7">
    <source>
        <dbReference type="EMBL" id="KAG2175170.1"/>
    </source>
</evidence>
<dbReference type="CDD" id="cd08366">
    <property type="entry name" value="APC10"/>
    <property type="match status" value="1"/>
</dbReference>
<dbReference type="GO" id="GO:0005680">
    <property type="term" value="C:anaphase-promoting complex"/>
    <property type="evidence" value="ECO:0007669"/>
    <property type="project" value="InterPro"/>
</dbReference>
<dbReference type="PANTHER" id="PTHR12936:SF0">
    <property type="entry name" value="ANAPHASE-PROMOTING COMPLEX SUBUNIT 10"/>
    <property type="match status" value="1"/>
</dbReference>
<keyword evidence="5" id="KW-0131">Cell cycle</keyword>
<comment type="caution">
    <text evidence="7">The sequence shown here is derived from an EMBL/GenBank/DDBJ whole genome shotgun (WGS) entry which is preliminary data.</text>
</comment>
<evidence type="ECO:0000313" key="8">
    <source>
        <dbReference type="Proteomes" id="UP000612746"/>
    </source>
</evidence>
<dbReference type="Gene3D" id="2.60.120.260">
    <property type="entry name" value="Galactose-binding domain-like"/>
    <property type="match status" value="1"/>
</dbReference>
<dbReference type="InterPro" id="IPR004939">
    <property type="entry name" value="APC_su10/DOC_dom"/>
</dbReference>
<dbReference type="GO" id="GO:0051301">
    <property type="term" value="P:cell division"/>
    <property type="evidence" value="ECO:0007669"/>
    <property type="project" value="UniProtKB-KW"/>
</dbReference>
<keyword evidence="4" id="KW-0833">Ubl conjugation pathway</keyword>
<dbReference type="AlphaFoldDB" id="A0A8H7PK36"/>
<evidence type="ECO:0000259" key="6">
    <source>
        <dbReference type="PROSITE" id="PS51284"/>
    </source>
</evidence>
<keyword evidence="3" id="KW-0498">Mitosis</keyword>
<dbReference type="OrthoDB" id="24948at2759"/>
<accession>A0A8H7PK36</accession>
<gene>
    <name evidence="7" type="ORF">INT44_007658</name>
</gene>
<dbReference type="EMBL" id="JAEPRA010000015">
    <property type="protein sequence ID" value="KAG2175170.1"/>
    <property type="molecule type" value="Genomic_DNA"/>
</dbReference>
<feature type="domain" description="DOC" evidence="6">
    <location>
        <begin position="60"/>
        <end position="271"/>
    </location>
</feature>
<dbReference type="GO" id="GO:0031145">
    <property type="term" value="P:anaphase-promoting complex-dependent catabolic process"/>
    <property type="evidence" value="ECO:0007669"/>
    <property type="project" value="InterPro"/>
</dbReference>
<dbReference type="SMART" id="SM01337">
    <property type="entry name" value="APC10"/>
    <property type="match status" value="1"/>
</dbReference>
<evidence type="ECO:0000256" key="3">
    <source>
        <dbReference type="ARBA" id="ARBA00022776"/>
    </source>
</evidence>
<sequence>MSSIDQLDSSNNDFDLPLTEDDQQLHHVSGFINSDTSTLDTNGGDESVDRNAADKVALDARNAVQIYEEQRPDLTLRTTGGREIGEDAVWSVSSFRPDWGVEKLRDNNPLTYWQSDCPQPHFPHSVNILFHRATIIKQVSIFVDFNQDESYTPKQISIRGGTTFRDLQVVGKKFYDFIDGYKDPFLFNNLVQEITLLECDDQTGWKNADLCVDDGEPVRVFRLQIAVLSTHQGGRDTHIRQIKLYSPIPAFIHEQDVIDPAHSRRQALKKI</sequence>
<dbReference type="PANTHER" id="PTHR12936">
    <property type="entry name" value="ANAPHASE-PROMOTING COMPLEX 10"/>
    <property type="match status" value="1"/>
</dbReference>
<dbReference type="Pfam" id="PF03256">
    <property type="entry name" value="ANAPC10"/>
    <property type="match status" value="2"/>
</dbReference>
<keyword evidence="8" id="KW-1185">Reference proteome</keyword>
<evidence type="ECO:0000256" key="5">
    <source>
        <dbReference type="ARBA" id="ARBA00023306"/>
    </source>
</evidence>
<dbReference type="Proteomes" id="UP000612746">
    <property type="component" value="Unassembled WGS sequence"/>
</dbReference>
<dbReference type="PROSITE" id="PS51284">
    <property type="entry name" value="DOC"/>
    <property type="match status" value="1"/>
</dbReference>
<organism evidence="7 8">
    <name type="scientific">Umbelopsis vinacea</name>
    <dbReference type="NCBI Taxonomy" id="44442"/>
    <lineage>
        <taxon>Eukaryota</taxon>
        <taxon>Fungi</taxon>
        <taxon>Fungi incertae sedis</taxon>
        <taxon>Mucoromycota</taxon>
        <taxon>Mucoromycotina</taxon>
        <taxon>Umbelopsidomycetes</taxon>
        <taxon>Umbelopsidales</taxon>
        <taxon>Umbelopsidaceae</taxon>
        <taxon>Umbelopsis</taxon>
    </lineage>
</organism>